<sequence>MSPRARHLSALLWAAPEEGSPPLERYALLDAAREPRVYSLIRWEPAASCLYEGRIPAELAEVAPYLVRLRPDAPLLGELLGTGWGRAWGLYVEAPVAPELLRRHFRRFLKVQDERGKRLYFRYYDPRVLRTYLPTCNAEELQFVFGPVRSFLMEDEEGSSLLRFSLRDGELLLQRVPLLADTVAA</sequence>
<protein>
    <submittedName>
        <fullName evidence="2">DUF4123 domain-containing protein</fullName>
    </submittedName>
</protein>
<dbReference type="OrthoDB" id="955748at2"/>
<dbReference type="RefSeq" id="WP_141642423.1">
    <property type="nucleotide sequence ID" value="NZ_VIFM01000033.1"/>
</dbReference>
<evidence type="ECO:0000313" key="3">
    <source>
        <dbReference type="Proteomes" id="UP000315369"/>
    </source>
</evidence>
<evidence type="ECO:0000313" key="2">
    <source>
        <dbReference type="EMBL" id="TQF15910.1"/>
    </source>
</evidence>
<dbReference type="Proteomes" id="UP000315369">
    <property type="component" value="Unassembled WGS sequence"/>
</dbReference>
<dbReference type="AlphaFoldDB" id="A0A540X3V0"/>
<evidence type="ECO:0000259" key="1">
    <source>
        <dbReference type="Pfam" id="PF13503"/>
    </source>
</evidence>
<reference evidence="2 3" key="1">
    <citation type="submission" date="2019-06" db="EMBL/GenBank/DDBJ databases">
        <authorList>
            <person name="Livingstone P."/>
            <person name="Whitworth D."/>
        </authorList>
    </citation>
    <scope>NUCLEOTIDE SEQUENCE [LARGE SCALE GENOMIC DNA]</scope>
    <source>
        <strain evidence="2 3">AM401</strain>
    </source>
</reference>
<feature type="domain" description="DUF4123" evidence="1">
    <location>
        <begin position="26"/>
        <end position="142"/>
    </location>
</feature>
<comment type="caution">
    <text evidence="2">The sequence shown here is derived from an EMBL/GenBank/DDBJ whole genome shotgun (WGS) entry which is preliminary data.</text>
</comment>
<dbReference type="Pfam" id="PF13503">
    <property type="entry name" value="DUF4123"/>
    <property type="match status" value="1"/>
</dbReference>
<keyword evidence="3" id="KW-1185">Reference proteome</keyword>
<name>A0A540X3V0_9BACT</name>
<organism evidence="2 3">
    <name type="scientific">Myxococcus llanfairpwllgwyngyllgogerychwyrndrobwllllantysiliogogogochensis</name>
    <dbReference type="NCBI Taxonomy" id="2590453"/>
    <lineage>
        <taxon>Bacteria</taxon>
        <taxon>Pseudomonadati</taxon>
        <taxon>Myxococcota</taxon>
        <taxon>Myxococcia</taxon>
        <taxon>Myxococcales</taxon>
        <taxon>Cystobacterineae</taxon>
        <taxon>Myxococcaceae</taxon>
        <taxon>Myxococcus</taxon>
    </lineage>
</organism>
<dbReference type="EMBL" id="VIFM01000033">
    <property type="protein sequence ID" value="TQF15910.1"/>
    <property type="molecule type" value="Genomic_DNA"/>
</dbReference>
<dbReference type="InterPro" id="IPR025391">
    <property type="entry name" value="DUF4123"/>
</dbReference>
<proteinExistence type="predicted"/>
<accession>A0A540X3V0</accession>
<gene>
    <name evidence="2" type="ORF">FJV41_11120</name>
</gene>